<protein>
    <submittedName>
        <fullName evidence="5">Ankyrin</fullName>
    </submittedName>
</protein>
<evidence type="ECO:0000256" key="3">
    <source>
        <dbReference type="PROSITE-ProRule" id="PRU00023"/>
    </source>
</evidence>
<organism evidence="5 6">
    <name type="scientific">Clathrospora elynae</name>
    <dbReference type="NCBI Taxonomy" id="706981"/>
    <lineage>
        <taxon>Eukaryota</taxon>
        <taxon>Fungi</taxon>
        <taxon>Dikarya</taxon>
        <taxon>Ascomycota</taxon>
        <taxon>Pezizomycotina</taxon>
        <taxon>Dothideomycetes</taxon>
        <taxon>Pleosporomycetidae</taxon>
        <taxon>Pleosporales</taxon>
        <taxon>Diademaceae</taxon>
        <taxon>Clathrospora</taxon>
    </lineage>
</organism>
<gene>
    <name evidence="5" type="ORF">EJ02DRAFT_389324</name>
</gene>
<dbReference type="Proteomes" id="UP000800038">
    <property type="component" value="Unassembled WGS sequence"/>
</dbReference>
<keyword evidence="6" id="KW-1185">Reference proteome</keyword>
<keyword evidence="2 3" id="KW-0040">ANK repeat</keyword>
<dbReference type="InterPro" id="IPR036770">
    <property type="entry name" value="Ankyrin_rpt-contain_sf"/>
</dbReference>
<evidence type="ECO:0000313" key="5">
    <source>
        <dbReference type="EMBL" id="KAF1935360.1"/>
    </source>
</evidence>
<evidence type="ECO:0000256" key="4">
    <source>
        <dbReference type="SAM" id="MobiDB-lite"/>
    </source>
</evidence>
<proteinExistence type="predicted"/>
<feature type="region of interest" description="Disordered" evidence="4">
    <location>
        <begin position="106"/>
        <end position="128"/>
    </location>
</feature>
<dbReference type="Pfam" id="PF12796">
    <property type="entry name" value="Ank_2"/>
    <property type="match status" value="2"/>
</dbReference>
<dbReference type="PANTHER" id="PTHR24198:SF165">
    <property type="entry name" value="ANKYRIN REPEAT-CONTAINING PROTEIN-RELATED"/>
    <property type="match status" value="1"/>
</dbReference>
<dbReference type="PANTHER" id="PTHR24198">
    <property type="entry name" value="ANKYRIN REPEAT AND PROTEIN KINASE DOMAIN-CONTAINING PROTEIN"/>
    <property type="match status" value="1"/>
</dbReference>
<dbReference type="PROSITE" id="PS50088">
    <property type="entry name" value="ANK_REPEAT"/>
    <property type="match status" value="2"/>
</dbReference>
<accession>A0A6A5S6Y6</accession>
<dbReference type="OrthoDB" id="20872at2759"/>
<dbReference type="PROSITE" id="PS50297">
    <property type="entry name" value="ANK_REP_REGION"/>
    <property type="match status" value="1"/>
</dbReference>
<dbReference type="SUPFAM" id="SSF48403">
    <property type="entry name" value="Ankyrin repeat"/>
    <property type="match status" value="2"/>
</dbReference>
<dbReference type="AlphaFoldDB" id="A0A6A5S6Y6"/>
<evidence type="ECO:0000256" key="2">
    <source>
        <dbReference type="ARBA" id="ARBA00023043"/>
    </source>
</evidence>
<dbReference type="InterPro" id="IPR002110">
    <property type="entry name" value="Ankyrin_rpt"/>
</dbReference>
<feature type="compositionally biased region" description="Basic and acidic residues" evidence="4">
    <location>
        <begin position="549"/>
        <end position="567"/>
    </location>
</feature>
<reference evidence="5" key="1">
    <citation type="journal article" date="2020" name="Stud. Mycol.">
        <title>101 Dothideomycetes genomes: a test case for predicting lifestyles and emergence of pathogens.</title>
        <authorList>
            <person name="Haridas S."/>
            <person name="Albert R."/>
            <person name="Binder M."/>
            <person name="Bloem J."/>
            <person name="Labutti K."/>
            <person name="Salamov A."/>
            <person name="Andreopoulos B."/>
            <person name="Baker S."/>
            <person name="Barry K."/>
            <person name="Bills G."/>
            <person name="Bluhm B."/>
            <person name="Cannon C."/>
            <person name="Castanera R."/>
            <person name="Culley D."/>
            <person name="Daum C."/>
            <person name="Ezra D."/>
            <person name="Gonzalez J."/>
            <person name="Henrissat B."/>
            <person name="Kuo A."/>
            <person name="Liang C."/>
            <person name="Lipzen A."/>
            <person name="Lutzoni F."/>
            <person name="Magnuson J."/>
            <person name="Mondo S."/>
            <person name="Nolan M."/>
            <person name="Ohm R."/>
            <person name="Pangilinan J."/>
            <person name="Park H.-J."/>
            <person name="Ramirez L."/>
            <person name="Alfaro M."/>
            <person name="Sun H."/>
            <person name="Tritt A."/>
            <person name="Yoshinaga Y."/>
            <person name="Zwiers L.-H."/>
            <person name="Turgeon B."/>
            <person name="Goodwin S."/>
            <person name="Spatafora J."/>
            <person name="Crous P."/>
            <person name="Grigoriev I."/>
        </authorList>
    </citation>
    <scope>NUCLEOTIDE SEQUENCE</scope>
    <source>
        <strain evidence="5">CBS 161.51</strain>
    </source>
</reference>
<feature type="repeat" description="ANK" evidence="3">
    <location>
        <begin position="168"/>
        <end position="200"/>
    </location>
</feature>
<sequence>MPEILPPYPIETPEYMPGMAISVQPPTSQHLNWTNDYGYYDQLGRDPLQVRRVWGISDPEARVEALEAVLKDYSNMTHRRKILFRAAVRNDEAIVRHLLNAGVRVHPGTRETKENEEKEKDVDISDPDLPGEEDVTCIPYHVAAVHGKLGCLKIFVESGVEVDARDDLGRTAFLAAAGSNRVEVMKYLLEQGADPTARNTESDLAKKYLGMYSGADALEYIANRGNIEVMEMLLGKPGVTVTPLAIKSAANGSHEGLRLMLKHAGLAPFEDKTGNQIKNLPEAMNQAIIEATELAILNGDLPSIKLLLSYQYPTDKKGNISFSPIPKNLYKPIIYGAYDAVEKNYPDKFEWIHSLGLKEHETMSLDGLPEGQLINIQHLFDDCAKHGSTDCARLLIEQYGANPNKYRTPPCAFPLYWAAGNDKPDFVRFLLEEHNVDIHVGSGRYATGPTALWAAITLKSFESIKLLLQHGGPFDYIDEEFSRVYGIINAVLIAQCDGKVEFHTEANAEEWIEGQKSMWERPNSRYVRVIIGPEDKDWLEKLQIRRSDEELREHGEGARELDGKEASETPTALQRQLPDYPTAEERAEELNSCCDDLIPAFIPAYTMARKRE</sequence>
<evidence type="ECO:0000313" key="6">
    <source>
        <dbReference type="Proteomes" id="UP000800038"/>
    </source>
</evidence>
<dbReference type="EMBL" id="ML976280">
    <property type="protein sequence ID" value="KAF1935360.1"/>
    <property type="molecule type" value="Genomic_DNA"/>
</dbReference>
<name>A0A6A5S6Y6_9PLEO</name>
<keyword evidence="1" id="KW-0677">Repeat</keyword>
<feature type="compositionally biased region" description="Basic and acidic residues" evidence="4">
    <location>
        <begin position="108"/>
        <end position="123"/>
    </location>
</feature>
<feature type="region of interest" description="Disordered" evidence="4">
    <location>
        <begin position="549"/>
        <end position="578"/>
    </location>
</feature>
<dbReference type="SMART" id="SM00248">
    <property type="entry name" value="ANK"/>
    <property type="match status" value="7"/>
</dbReference>
<evidence type="ECO:0000256" key="1">
    <source>
        <dbReference type="ARBA" id="ARBA00022737"/>
    </source>
</evidence>
<dbReference type="Gene3D" id="1.25.40.20">
    <property type="entry name" value="Ankyrin repeat-containing domain"/>
    <property type="match status" value="2"/>
</dbReference>
<feature type="repeat" description="ANK" evidence="3">
    <location>
        <begin position="139"/>
        <end position="167"/>
    </location>
</feature>